<accession>A0A1I0N0B2</accession>
<evidence type="ECO:0000313" key="3">
    <source>
        <dbReference type="EMBL" id="SEV94187.1"/>
    </source>
</evidence>
<dbReference type="STRING" id="1173584.SAMN05444851_0456"/>
<gene>
    <name evidence="3" type="ORF">SAMN05444851_0456</name>
</gene>
<dbReference type="GO" id="GO:0015562">
    <property type="term" value="F:efflux transmembrane transporter activity"/>
    <property type="evidence" value="ECO:0007669"/>
    <property type="project" value="TreeGrafter"/>
</dbReference>
<sequence length="452" mass="48708">MRPGLKLLLITLPLALIGVAILLYVISTRTPPDRHDLSERANPVRVITAERREVAPTLVGFGVVTPARTYQAIAEVGGTVEYVNPALRDGQILPAGSVLLRLSPVDFNLAIAQANANIRAAEARLTELDVSEANQRAALTIELEALDLKTAELERADTLFRAGTMTQTARDAIRTAHLAQRQKVQGIESTLALLPTQRAAQTEQIALYRSNLATAELNLKRSEMTLPFLARVATHSVEVGQFLNKGQSAATLDGVDQAEVVVQAAMNDFRNLVLNRPNGPTTPPVDPVMLTETLHALGLKATVRLRLGDEVLTWPATVDRISDGIDPKTGTIGVVVQIDDAYGQAGNGNRPPLTKGMFVDIVLRAQPLTGIVLPRDALHDGQIFVADDESRLRIVPAEPKLVQGNIALFSDTIAEGSQVVLNPPIPTIDGALLDQYLDSEIVDRLLAQDAAR</sequence>
<keyword evidence="4" id="KW-1185">Reference proteome</keyword>
<reference evidence="3 4" key="1">
    <citation type="submission" date="2016-10" db="EMBL/GenBank/DDBJ databases">
        <authorList>
            <person name="de Groot N.N."/>
        </authorList>
    </citation>
    <scope>NUCLEOTIDE SEQUENCE [LARGE SCALE GENOMIC DNA]</scope>
    <source>
        <strain evidence="3 4">DSM 29439</strain>
    </source>
</reference>
<dbReference type="RefSeq" id="WP_091427934.1">
    <property type="nucleotide sequence ID" value="NZ_FOJB01000001.1"/>
</dbReference>
<keyword evidence="2" id="KW-0472">Membrane</keyword>
<dbReference type="AlphaFoldDB" id="A0A1I0N0B2"/>
<dbReference type="OrthoDB" id="7811737at2"/>
<dbReference type="GO" id="GO:1990281">
    <property type="term" value="C:efflux pump complex"/>
    <property type="evidence" value="ECO:0007669"/>
    <property type="project" value="TreeGrafter"/>
</dbReference>
<evidence type="ECO:0000256" key="2">
    <source>
        <dbReference type="SAM" id="Phobius"/>
    </source>
</evidence>
<organism evidence="3 4">
    <name type="scientific">Aliiroseovarius sediminilitoris</name>
    <dbReference type="NCBI Taxonomy" id="1173584"/>
    <lineage>
        <taxon>Bacteria</taxon>
        <taxon>Pseudomonadati</taxon>
        <taxon>Pseudomonadota</taxon>
        <taxon>Alphaproteobacteria</taxon>
        <taxon>Rhodobacterales</taxon>
        <taxon>Paracoccaceae</taxon>
        <taxon>Aliiroseovarius</taxon>
    </lineage>
</organism>
<feature type="coiled-coil region" evidence="1">
    <location>
        <begin position="111"/>
        <end position="156"/>
    </location>
</feature>
<evidence type="ECO:0000256" key="1">
    <source>
        <dbReference type="SAM" id="Coils"/>
    </source>
</evidence>
<dbReference type="SUPFAM" id="SSF111369">
    <property type="entry name" value="HlyD-like secretion proteins"/>
    <property type="match status" value="1"/>
</dbReference>
<keyword evidence="2" id="KW-0812">Transmembrane</keyword>
<feature type="transmembrane region" description="Helical" evidence="2">
    <location>
        <begin position="7"/>
        <end position="26"/>
    </location>
</feature>
<keyword evidence="2" id="KW-1133">Transmembrane helix</keyword>
<dbReference type="Gene3D" id="2.40.30.170">
    <property type="match status" value="1"/>
</dbReference>
<dbReference type="Gene3D" id="2.40.50.100">
    <property type="match status" value="1"/>
</dbReference>
<dbReference type="EMBL" id="FOJB01000001">
    <property type="protein sequence ID" value="SEV94187.1"/>
    <property type="molecule type" value="Genomic_DNA"/>
</dbReference>
<keyword evidence="1" id="KW-0175">Coiled coil</keyword>
<evidence type="ECO:0000313" key="4">
    <source>
        <dbReference type="Proteomes" id="UP000199650"/>
    </source>
</evidence>
<name>A0A1I0N0B2_9RHOB</name>
<protein>
    <recommendedName>
        <fullName evidence="5">RND family efflux transporter, MFP subunit</fullName>
    </recommendedName>
</protein>
<dbReference type="Proteomes" id="UP000199650">
    <property type="component" value="Unassembled WGS sequence"/>
</dbReference>
<evidence type="ECO:0008006" key="5">
    <source>
        <dbReference type="Google" id="ProtNLM"/>
    </source>
</evidence>
<proteinExistence type="predicted"/>
<dbReference type="PANTHER" id="PTHR30469">
    <property type="entry name" value="MULTIDRUG RESISTANCE PROTEIN MDTA"/>
    <property type="match status" value="1"/>
</dbReference>
<dbReference type="Gene3D" id="1.10.287.470">
    <property type="entry name" value="Helix hairpin bin"/>
    <property type="match status" value="1"/>
</dbReference>